<proteinExistence type="predicted"/>
<dbReference type="NCBIfam" id="TIGR03619">
    <property type="entry name" value="F420_Rv2161c"/>
    <property type="match status" value="1"/>
</dbReference>
<dbReference type="AlphaFoldDB" id="A0A117PU28"/>
<protein>
    <submittedName>
        <fullName evidence="2">LLM class F420-dependent oxidoreductase</fullName>
    </submittedName>
</protein>
<dbReference type="SUPFAM" id="SSF51679">
    <property type="entry name" value="Bacterial luciferase-like"/>
    <property type="match status" value="1"/>
</dbReference>
<dbReference type="InterPro" id="IPR036661">
    <property type="entry name" value="Luciferase-like_sf"/>
</dbReference>
<evidence type="ECO:0000313" key="2">
    <source>
        <dbReference type="EMBL" id="KUM92133.1"/>
    </source>
</evidence>
<accession>A0A117PU28</accession>
<dbReference type="PANTHER" id="PTHR30011:SF32">
    <property type="entry name" value="CONSERVED PROTEIN"/>
    <property type="match status" value="1"/>
</dbReference>
<comment type="caution">
    <text evidence="2">The sequence shown here is derived from an EMBL/GenBank/DDBJ whole genome shotgun (WGS) entry which is preliminary data.</text>
</comment>
<dbReference type="RefSeq" id="WP_067006634.1">
    <property type="nucleotide sequence ID" value="NZ_BNDU01000006.1"/>
</dbReference>
<organism evidence="2 3">
    <name type="scientific">Streptomyces cellostaticus</name>
    <dbReference type="NCBI Taxonomy" id="67285"/>
    <lineage>
        <taxon>Bacteria</taxon>
        <taxon>Bacillati</taxon>
        <taxon>Actinomycetota</taxon>
        <taxon>Actinomycetes</taxon>
        <taxon>Kitasatosporales</taxon>
        <taxon>Streptomycetaceae</taxon>
        <taxon>Streptomyces</taxon>
    </lineage>
</organism>
<dbReference type="GO" id="GO:0016705">
    <property type="term" value="F:oxidoreductase activity, acting on paired donors, with incorporation or reduction of molecular oxygen"/>
    <property type="evidence" value="ECO:0007669"/>
    <property type="project" value="InterPro"/>
</dbReference>
<dbReference type="Pfam" id="PF00296">
    <property type="entry name" value="Bac_luciferase"/>
    <property type="match status" value="1"/>
</dbReference>
<sequence length="292" mass="31729">MDYAIALPFGGQGVVDGDWVCEFARHAESCGFESLVAAEHSVMVSGTSSRYPYSPTGRLSVAADSPVPDPLELLSYLAACTTRIGLATGVLILPNHHPVVLAKRAATLDTLSRGRLRLCVGVGWLREEIEACGADFATRGRRAAEQVEVMRVLWADTGPEGAAHEGEFFRFRGALCRPGPWRATGVPVHFGGHSTAAARRAGRYGEGFQPLGVDEPELLRLIGVMRREAQRYGRDPDALEVTLYRGLTELTEQEAARLAALGVHRIVLQVGEEADLERLKDRMSVGAERLVR</sequence>
<dbReference type="InterPro" id="IPR011251">
    <property type="entry name" value="Luciferase-like_dom"/>
</dbReference>
<dbReference type="STRING" id="67285.AQI88_33700"/>
<dbReference type="InterPro" id="IPR051260">
    <property type="entry name" value="Diverse_substr_monoxygenases"/>
</dbReference>
<keyword evidence="3" id="KW-1185">Reference proteome</keyword>
<dbReference type="OrthoDB" id="4074025at2"/>
<reference evidence="2 3" key="1">
    <citation type="submission" date="2015-10" db="EMBL/GenBank/DDBJ databases">
        <title>Draft genome sequence of Streptomyces cellostaticus DSM 40189, type strain for the species Streptomyces cellostaticus.</title>
        <authorList>
            <person name="Ruckert C."/>
            <person name="Winkler A."/>
            <person name="Kalinowski J."/>
            <person name="Kampfer P."/>
            <person name="Glaeser S."/>
        </authorList>
    </citation>
    <scope>NUCLEOTIDE SEQUENCE [LARGE SCALE GENOMIC DNA]</scope>
    <source>
        <strain evidence="2 3">DSM 40189</strain>
    </source>
</reference>
<gene>
    <name evidence="2" type="ORF">AQI88_33700</name>
</gene>
<dbReference type="PANTHER" id="PTHR30011">
    <property type="entry name" value="ALKANESULFONATE MONOOXYGENASE-RELATED"/>
    <property type="match status" value="1"/>
</dbReference>
<name>A0A117PU28_9ACTN</name>
<dbReference type="Proteomes" id="UP000054241">
    <property type="component" value="Unassembled WGS sequence"/>
</dbReference>
<dbReference type="InterPro" id="IPR019921">
    <property type="entry name" value="Lucif-like_OxRdtase_Rv2161c"/>
</dbReference>
<evidence type="ECO:0000313" key="3">
    <source>
        <dbReference type="Proteomes" id="UP000054241"/>
    </source>
</evidence>
<evidence type="ECO:0000259" key="1">
    <source>
        <dbReference type="Pfam" id="PF00296"/>
    </source>
</evidence>
<dbReference type="EMBL" id="LMWL01000065">
    <property type="protein sequence ID" value="KUM92133.1"/>
    <property type="molecule type" value="Genomic_DNA"/>
</dbReference>
<dbReference type="Gene3D" id="3.20.20.30">
    <property type="entry name" value="Luciferase-like domain"/>
    <property type="match status" value="1"/>
</dbReference>
<feature type="domain" description="Luciferase-like" evidence="1">
    <location>
        <begin position="20"/>
        <end position="284"/>
    </location>
</feature>